<accession>A0A1G7W0T4</accession>
<dbReference type="EMBL" id="FNCS01000005">
    <property type="protein sequence ID" value="SDG65644.1"/>
    <property type="molecule type" value="Genomic_DNA"/>
</dbReference>
<organism evidence="2 3">
    <name type="scientific">Pelagibacterium luteolum</name>
    <dbReference type="NCBI Taxonomy" id="440168"/>
    <lineage>
        <taxon>Bacteria</taxon>
        <taxon>Pseudomonadati</taxon>
        <taxon>Pseudomonadota</taxon>
        <taxon>Alphaproteobacteria</taxon>
        <taxon>Hyphomicrobiales</taxon>
        <taxon>Devosiaceae</taxon>
        <taxon>Pelagibacterium</taxon>
    </lineage>
</organism>
<proteinExistence type="predicted"/>
<dbReference type="RefSeq" id="WP_090596032.1">
    <property type="nucleotide sequence ID" value="NZ_FNCS01000005.1"/>
</dbReference>
<feature type="signal peptide" evidence="1">
    <location>
        <begin position="1"/>
        <end position="24"/>
    </location>
</feature>
<evidence type="ECO:0000313" key="2">
    <source>
        <dbReference type="EMBL" id="SDG65644.1"/>
    </source>
</evidence>
<name>A0A1G7W0T4_9HYPH</name>
<dbReference type="OrthoDB" id="7961052at2"/>
<sequence>MNRGKFSASLAVAALLVTTGTAVAQPQNKLVSRLDKALIQAIWCSALLFEESFVYEAETDDAIRYENLSFDLGADIDAMLLEDGMRQAEVDEIWSVFDGEAMDLALMDSASFAAQLAVCETNYDSLL</sequence>
<dbReference type="AlphaFoldDB" id="A0A1G7W0T4"/>
<keyword evidence="3" id="KW-1185">Reference proteome</keyword>
<dbReference type="STRING" id="440168.SAMN04487974_105137"/>
<evidence type="ECO:0000256" key="1">
    <source>
        <dbReference type="SAM" id="SignalP"/>
    </source>
</evidence>
<protein>
    <submittedName>
        <fullName evidence="2">Uncharacterized protein</fullName>
    </submittedName>
</protein>
<feature type="chain" id="PRO_5011455330" evidence="1">
    <location>
        <begin position="25"/>
        <end position="127"/>
    </location>
</feature>
<keyword evidence="1" id="KW-0732">Signal</keyword>
<gene>
    <name evidence="2" type="ORF">SAMN04487974_105137</name>
</gene>
<reference evidence="2 3" key="1">
    <citation type="submission" date="2016-10" db="EMBL/GenBank/DDBJ databases">
        <authorList>
            <person name="de Groot N.N."/>
        </authorList>
    </citation>
    <scope>NUCLEOTIDE SEQUENCE [LARGE SCALE GENOMIC DNA]</scope>
    <source>
        <strain evidence="2 3">CGMCC 1.10267</strain>
    </source>
</reference>
<evidence type="ECO:0000313" key="3">
    <source>
        <dbReference type="Proteomes" id="UP000199495"/>
    </source>
</evidence>
<dbReference type="Proteomes" id="UP000199495">
    <property type="component" value="Unassembled WGS sequence"/>
</dbReference>